<dbReference type="PANTHER" id="PTHR42760:SF83">
    <property type="entry name" value="(3R)-3-HYDROXYACYL-COA DEHYDROGENASE"/>
    <property type="match status" value="1"/>
</dbReference>
<dbReference type="Pfam" id="PF00106">
    <property type="entry name" value="adh_short"/>
    <property type="match status" value="1"/>
</dbReference>
<name>E2ABT7_CAMFO</name>
<comment type="similarity">
    <text evidence="2">Belongs to the short-chain dehydrogenases/reductases (SDR) family.</text>
</comment>
<evidence type="ECO:0000313" key="5">
    <source>
        <dbReference type="Proteomes" id="UP000000311"/>
    </source>
</evidence>
<reference evidence="4 5" key="1">
    <citation type="journal article" date="2010" name="Science">
        <title>Genomic comparison of the ants Camponotus floridanus and Harpegnathos saltator.</title>
        <authorList>
            <person name="Bonasio R."/>
            <person name="Zhang G."/>
            <person name="Ye C."/>
            <person name="Mutti N.S."/>
            <person name="Fang X."/>
            <person name="Qin N."/>
            <person name="Donahue G."/>
            <person name="Yang P."/>
            <person name="Li Q."/>
            <person name="Li C."/>
            <person name="Zhang P."/>
            <person name="Huang Z."/>
            <person name="Berger S.L."/>
            <person name="Reinberg D."/>
            <person name="Wang J."/>
            <person name="Liebig J."/>
        </authorList>
    </citation>
    <scope>NUCLEOTIDE SEQUENCE [LARGE SCALE GENOMIC DNA]</scope>
    <source>
        <strain evidence="5">C129</strain>
    </source>
</reference>
<protein>
    <submittedName>
        <fullName evidence="4">Estradiol 17-beta-dehydrogenase 8</fullName>
    </submittedName>
</protein>
<gene>
    <name evidence="4" type="ORF">EAG_15557</name>
</gene>
<dbReference type="PANTHER" id="PTHR42760">
    <property type="entry name" value="SHORT-CHAIN DEHYDROGENASES/REDUCTASES FAMILY MEMBER"/>
    <property type="match status" value="1"/>
</dbReference>
<dbReference type="AlphaFoldDB" id="E2ABT7"/>
<dbReference type="InterPro" id="IPR036291">
    <property type="entry name" value="NAD(P)-bd_dom_sf"/>
</dbReference>
<dbReference type="InterPro" id="IPR002347">
    <property type="entry name" value="SDR_fam"/>
</dbReference>
<dbReference type="STRING" id="104421.E2ABT7"/>
<comment type="pathway">
    <text evidence="1">Lipid metabolism; fatty acid biosynthesis.</text>
</comment>
<dbReference type="PROSITE" id="PS00061">
    <property type="entry name" value="ADH_SHORT"/>
    <property type="match status" value="1"/>
</dbReference>
<evidence type="ECO:0000313" key="4">
    <source>
        <dbReference type="EMBL" id="EFN69114.1"/>
    </source>
</evidence>
<dbReference type="SUPFAM" id="SSF51735">
    <property type="entry name" value="NAD(P)-binding Rossmann-fold domains"/>
    <property type="match status" value="1"/>
</dbReference>
<dbReference type="EMBL" id="GL438356">
    <property type="protein sequence ID" value="EFN69114.1"/>
    <property type="molecule type" value="Genomic_DNA"/>
</dbReference>
<dbReference type="GO" id="GO:0006633">
    <property type="term" value="P:fatty acid biosynthetic process"/>
    <property type="evidence" value="ECO:0007669"/>
    <property type="project" value="TreeGrafter"/>
</dbReference>
<organism evidence="5">
    <name type="scientific">Camponotus floridanus</name>
    <name type="common">Florida carpenter ant</name>
    <dbReference type="NCBI Taxonomy" id="104421"/>
    <lineage>
        <taxon>Eukaryota</taxon>
        <taxon>Metazoa</taxon>
        <taxon>Ecdysozoa</taxon>
        <taxon>Arthropoda</taxon>
        <taxon>Hexapoda</taxon>
        <taxon>Insecta</taxon>
        <taxon>Pterygota</taxon>
        <taxon>Neoptera</taxon>
        <taxon>Endopterygota</taxon>
        <taxon>Hymenoptera</taxon>
        <taxon>Apocrita</taxon>
        <taxon>Aculeata</taxon>
        <taxon>Formicoidea</taxon>
        <taxon>Formicidae</taxon>
        <taxon>Formicinae</taxon>
        <taxon>Camponotus</taxon>
    </lineage>
</organism>
<evidence type="ECO:0000256" key="2">
    <source>
        <dbReference type="ARBA" id="ARBA00006484"/>
    </source>
</evidence>
<dbReference type="OrthoDB" id="1888931at2759"/>
<feature type="non-terminal residue" evidence="4">
    <location>
        <position position="174"/>
    </location>
</feature>
<dbReference type="GO" id="GO:0048038">
    <property type="term" value="F:quinone binding"/>
    <property type="evidence" value="ECO:0007669"/>
    <property type="project" value="TreeGrafter"/>
</dbReference>
<sequence>VIDAGSGIGREVCRVLAREGANVVAADQNITTAQETVAFLEVSCIFFLQVPNILHINVEDRNSVEAVFKDVVKQFSKPPTIIVNSAGIVRKIFLMKLDDSNFDDVINVNLKGTFLVTQIAVKMLIEGNATTNSSIINISSIAASGRYVGHSTYSASKAGVIAMIKSASLEFGQY</sequence>
<dbReference type="Proteomes" id="UP000000311">
    <property type="component" value="Unassembled WGS sequence"/>
</dbReference>
<dbReference type="InParanoid" id="E2ABT7"/>
<dbReference type="GO" id="GO:0016616">
    <property type="term" value="F:oxidoreductase activity, acting on the CH-OH group of donors, NAD or NADP as acceptor"/>
    <property type="evidence" value="ECO:0007669"/>
    <property type="project" value="TreeGrafter"/>
</dbReference>
<evidence type="ECO:0000256" key="3">
    <source>
        <dbReference type="ARBA" id="ARBA00023002"/>
    </source>
</evidence>
<accession>E2ABT7</accession>
<feature type="non-terminal residue" evidence="4">
    <location>
        <position position="1"/>
    </location>
</feature>
<dbReference type="PRINTS" id="PR00081">
    <property type="entry name" value="GDHRDH"/>
</dbReference>
<dbReference type="InterPro" id="IPR020904">
    <property type="entry name" value="Sc_DH/Rdtase_CS"/>
</dbReference>
<dbReference type="Gene3D" id="3.40.50.720">
    <property type="entry name" value="NAD(P)-binding Rossmann-like Domain"/>
    <property type="match status" value="1"/>
</dbReference>
<proteinExistence type="inferred from homology"/>
<evidence type="ECO:0000256" key="1">
    <source>
        <dbReference type="ARBA" id="ARBA00005194"/>
    </source>
</evidence>
<dbReference type="PRINTS" id="PR00080">
    <property type="entry name" value="SDRFAMILY"/>
</dbReference>
<keyword evidence="3" id="KW-0560">Oxidoreductase</keyword>
<dbReference type="OMA" id="YCTHYSA"/>
<keyword evidence="5" id="KW-1185">Reference proteome</keyword>